<dbReference type="GO" id="GO:1901135">
    <property type="term" value="P:carbohydrate derivative metabolic process"/>
    <property type="evidence" value="ECO:0007669"/>
    <property type="project" value="UniProtKB-ARBA"/>
</dbReference>
<dbReference type="AlphaFoldDB" id="A9D4J6"/>
<keyword evidence="2" id="KW-0808">Transferase</keyword>
<keyword evidence="3" id="KW-1185">Reference proteome</keyword>
<dbReference type="PANTHER" id="PTHR12526">
    <property type="entry name" value="GLYCOSYLTRANSFERASE"/>
    <property type="match status" value="1"/>
</dbReference>
<sequence>MKVLHIIAGDLSGGAAKGAYNLHKALITSGESSHIFNNTLSKNDPSVSVSINSDKKKVLEVLKRKIEALVLKFYPKRIDRIFSMGFVGFNFIKTNEYKEADIIHLHWINSSFVNMKILANIDKPIIWTVRDMWPLTGGCHYSLDCTRYTANCGKCPQLGSNNEFDLSRIILNRKIKYLPRNLTAVGISPWVSEILNRSTLFKDKRVVQINNCIDTTEFFPISKKKAREVLGIKTDKNILLMGANSVTDFYKGFDKCIESLKKLDTQRYFLLFFGNLDESSVIDLGFEYRSMGYITDVISLRLIYSSATIFIAPSIMEAFGKTLIESMACKTPVVCFNATGPKDIVTHKVDGYKAKPFSTTSLANGIEWVVNNDNYEELCEKAREKVVNEFDSVVVAKQYISLYKDILNK</sequence>
<name>A9D4J6_9GAMM</name>
<gene>
    <name evidence="2" type="ORF">KT99_15480</name>
</gene>
<evidence type="ECO:0000313" key="2">
    <source>
        <dbReference type="EMBL" id="EDQ01568.1"/>
    </source>
</evidence>
<dbReference type="RefSeq" id="WP_005498145.1">
    <property type="nucleotide sequence ID" value="NZ_ABIC01000009.1"/>
</dbReference>
<comment type="caution">
    <text evidence="2">The sequence shown here is derived from an EMBL/GenBank/DDBJ whole genome shotgun (WGS) entry which is preliminary data.</text>
</comment>
<dbReference type="STRING" id="314608.KT99_15480"/>
<dbReference type="PANTHER" id="PTHR12526:SF637">
    <property type="entry name" value="GLYCOSYLTRANSFERASE EPSF-RELATED"/>
    <property type="match status" value="1"/>
</dbReference>
<reference evidence="2 3" key="1">
    <citation type="submission" date="2007-10" db="EMBL/GenBank/DDBJ databases">
        <authorList>
            <person name="Yayanos A."/>
            <person name="Ferriera S."/>
            <person name="Johnson J."/>
            <person name="Kravitz S."/>
            <person name="Halpern A."/>
            <person name="Remington K."/>
            <person name="Beeson K."/>
            <person name="Tran B."/>
            <person name="Rogers Y.-H."/>
            <person name="Friedman R."/>
            <person name="Venter J.C."/>
        </authorList>
    </citation>
    <scope>NUCLEOTIDE SEQUENCE [LARGE SCALE GENOMIC DNA]</scope>
    <source>
        <strain evidence="2 3">KT99</strain>
    </source>
</reference>
<dbReference type="Pfam" id="PF00534">
    <property type="entry name" value="Glycos_transf_1"/>
    <property type="match status" value="1"/>
</dbReference>
<proteinExistence type="predicted"/>
<dbReference type="CDD" id="cd03825">
    <property type="entry name" value="GT4_WcaC-like"/>
    <property type="match status" value="1"/>
</dbReference>
<dbReference type="Proteomes" id="UP000005839">
    <property type="component" value="Unassembled WGS sequence"/>
</dbReference>
<evidence type="ECO:0000259" key="1">
    <source>
        <dbReference type="Pfam" id="PF00534"/>
    </source>
</evidence>
<dbReference type="SUPFAM" id="SSF53756">
    <property type="entry name" value="UDP-Glycosyltransferase/glycogen phosphorylase"/>
    <property type="match status" value="1"/>
</dbReference>
<dbReference type="Gene3D" id="3.40.50.2000">
    <property type="entry name" value="Glycogen Phosphorylase B"/>
    <property type="match status" value="2"/>
</dbReference>
<organism evidence="2 3">
    <name type="scientific">Shewanella benthica KT99</name>
    <dbReference type="NCBI Taxonomy" id="314608"/>
    <lineage>
        <taxon>Bacteria</taxon>
        <taxon>Pseudomonadati</taxon>
        <taxon>Pseudomonadota</taxon>
        <taxon>Gammaproteobacteria</taxon>
        <taxon>Alteromonadales</taxon>
        <taxon>Shewanellaceae</taxon>
        <taxon>Shewanella</taxon>
    </lineage>
</organism>
<accession>A9D4J6</accession>
<dbReference type="InterPro" id="IPR001296">
    <property type="entry name" value="Glyco_trans_1"/>
</dbReference>
<dbReference type="EMBL" id="ABIC01000009">
    <property type="protein sequence ID" value="EDQ01568.1"/>
    <property type="molecule type" value="Genomic_DNA"/>
</dbReference>
<feature type="domain" description="Glycosyl transferase family 1" evidence="1">
    <location>
        <begin position="223"/>
        <end position="382"/>
    </location>
</feature>
<evidence type="ECO:0000313" key="3">
    <source>
        <dbReference type="Proteomes" id="UP000005839"/>
    </source>
</evidence>
<dbReference type="GO" id="GO:0016757">
    <property type="term" value="F:glycosyltransferase activity"/>
    <property type="evidence" value="ECO:0007669"/>
    <property type="project" value="InterPro"/>
</dbReference>
<protein>
    <submittedName>
        <fullName evidence="2">Probable glucosyltransferase</fullName>
    </submittedName>
</protein>